<dbReference type="PANTHER" id="PTHR30349">
    <property type="entry name" value="PHAGE INTEGRASE-RELATED"/>
    <property type="match status" value="1"/>
</dbReference>
<dbReference type="InterPro" id="IPR001650">
    <property type="entry name" value="Helicase_C-like"/>
</dbReference>
<protein>
    <submittedName>
        <fullName evidence="7">3946_t:CDS:1</fullName>
    </submittedName>
</protein>
<dbReference type="OrthoDB" id="2361793at2759"/>
<evidence type="ECO:0000256" key="3">
    <source>
        <dbReference type="ARBA" id="ARBA00022840"/>
    </source>
</evidence>
<dbReference type="InterPro" id="IPR038718">
    <property type="entry name" value="SNF2-like_sf"/>
</dbReference>
<dbReference type="PROSITE" id="PS51898">
    <property type="entry name" value="TYR_RECOMBINASE"/>
    <property type="match status" value="1"/>
</dbReference>
<dbReference type="Gene3D" id="3.40.50.300">
    <property type="entry name" value="P-loop containing nucleotide triphosphate hydrolases"/>
    <property type="match status" value="1"/>
</dbReference>
<keyword evidence="4" id="KW-0238">DNA-binding</keyword>
<dbReference type="Pfam" id="PF00271">
    <property type="entry name" value="Helicase_C"/>
    <property type="match status" value="1"/>
</dbReference>
<name>A0A9N8V3N3_9GLOM</name>
<dbReference type="EMBL" id="CAJVPS010000024">
    <property type="protein sequence ID" value="CAG8442280.1"/>
    <property type="molecule type" value="Genomic_DNA"/>
</dbReference>
<dbReference type="SUPFAM" id="SSF56349">
    <property type="entry name" value="DNA breaking-rejoining enzymes"/>
    <property type="match status" value="1"/>
</dbReference>
<keyword evidence="3" id="KW-0067">ATP-binding</keyword>
<dbReference type="GO" id="GO:0016787">
    <property type="term" value="F:hydrolase activity"/>
    <property type="evidence" value="ECO:0007669"/>
    <property type="project" value="UniProtKB-KW"/>
</dbReference>
<keyword evidence="2" id="KW-0378">Hydrolase</keyword>
<keyword evidence="1" id="KW-0547">Nucleotide-binding</keyword>
<evidence type="ECO:0000313" key="8">
    <source>
        <dbReference type="Proteomes" id="UP000789508"/>
    </source>
</evidence>
<dbReference type="GO" id="GO:0003677">
    <property type="term" value="F:DNA binding"/>
    <property type="evidence" value="ECO:0007669"/>
    <property type="project" value="UniProtKB-KW"/>
</dbReference>
<dbReference type="Pfam" id="PF00176">
    <property type="entry name" value="SNF2-rel_dom"/>
    <property type="match status" value="1"/>
</dbReference>
<comment type="caution">
    <text evidence="7">The sequence shown here is derived from an EMBL/GenBank/DDBJ whole genome shotgun (WGS) entry which is preliminary data.</text>
</comment>
<dbReference type="InterPro" id="IPR013762">
    <property type="entry name" value="Integrase-like_cat_sf"/>
</dbReference>
<dbReference type="Gene3D" id="1.10.443.10">
    <property type="entry name" value="Intergrase catalytic core"/>
    <property type="match status" value="1"/>
</dbReference>
<evidence type="ECO:0000313" key="7">
    <source>
        <dbReference type="EMBL" id="CAG8442280.1"/>
    </source>
</evidence>
<accession>A0A9N8V3N3</accession>
<dbReference type="InterPro" id="IPR010982">
    <property type="entry name" value="Lambda_DNA-bd_dom_sf"/>
</dbReference>
<dbReference type="SMART" id="SM00490">
    <property type="entry name" value="HELICc"/>
    <property type="match status" value="1"/>
</dbReference>
<keyword evidence="8" id="KW-1185">Reference proteome</keyword>
<dbReference type="InterPro" id="IPR049730">
    <property type="entry name" value="SNF2/RAD54-like_C"/>
</dbReference>
<evidence type="ECO:0000256" key="2">
    <source>
        <dbReference type="ARBA" id="ARBA00022801"/>
    </source>
</evidence>
<evidence type="ECO:0000256" key="1">
    <source>
        <dbReference type="ARBA" id="ARBA00022741"/>
    </source>
</evidence>
<proteinExistence type="predicted"/>
<evidence type="ECO:0000256" key="5">
    <source>
        <dbReference type="ARBA" id="ARBA00023172"/>
    </source>
</evidence>
<evidence type="ECO:0000259" key="6">
    <source>
        <dbReference type="PROSITE" id="PS51898"/>
    </source>
</evidence>
<feature type="domain" description="Tyr recombinase" evidence="6">
    <location>
        <begin position="296"/>
        <end position="466"/>
    </location>
</feature>
<reference evidence="7" key="1">
    <citation type="submission" date="2021-06" db="EMBL/GenBank/DDBJ databases">
        <authorList>
            <person name="Kallberg Y."/>
            <person name="Tangrot J."/>
            <person name="Rosling A."/>
        </authorList>
    </citation>
    <scope>NUCLEOTIDE SEQUENCE</scope>
    <source>
        <strain evidence="7">FL130A</strain>
    </source>
</reference>
<dbReference type="Gene3D" id="1.10.260.40">
    <property type="entry name" value="lambda repressor-like DNA-binding domains"/>
    <property type="match status" value="1"/>
</dbReference>
<dbReference type="GO" id="GO:0006310">
    <property type="term" value="P:DNA recombination"/>
    <property type="evidence" value="ECO:0007669"/>
    <property type="project" value="UniProtKB-KW"/>
</dbReference>
<dbReference type="InterPro" id="IPR027417">
    <property type="entry name" value="P-loop_NTPase"/>
</dbReference>
<dbReference type="PANTHER" id="PTHR30349:SF41">
    <property type="entry name" value="INTEGRASE_RECOMBINASE PROTEIN MJ0367-RELATED"/>
    <property type="match status" value="1"/>
</dbReference>
<sequence length="590" mass="68268">MRTGKTPIALMVFSKLPDTFKTDSSQFKKLKKKKGTNNNYCVIIDEAHFLRNHQSQQSKSAYLLKDAQYKMVLTGTPVVNHHTDIFEEYFYVRKLEFKKGKNKFLIRQVKDFKNERKKQILQREVSQFSVNRRQKDVLPCEYQPLEVLAKLKTLTLYPPALGFKQSLGVNETFLEPLSQILKTQKISTGLIIGQTNYQEKEKYIQQFQNSELKILLCNLQTAGVGLNLSRAETIIFADRSYSPADNEQAEARFLPTSSEETPRTVNQYGDREISTSVITNFFRENLSKYEPATLRSKRNALASYNLEKLKKANTKTDNQTNERNNLILDFLFYTGLRVNELINLRHSDYVNEQLRIHGKGNKIRFVLLPDFLTKNFDPYSKNYLFLTRNGKQLTKGQIRRNIKRKARQAGILKNISPHSFRRSLATNLYNSGGKLETIQKQLGHASLDTTLGYIHNDYQTLYADYIVDGIRKELTNPYFPYKNVGLSPNATPLEKNKYDICQKILAYKQDHKLTTEKVAKSIQLTTPETEDILFARIDKFTLDRLVSYATNLGIFLQVKEINDNSRSISNNLRSISFSHKNSNSRSRKHL</sequence>
<dbReference type="SUPFAM" id="SSF52540">
    <property type="entry name" value="P-loop containing nucleoside triphosphate hydrolases"/>
    <property type="match status" value="1"/>
</dbReference>
<organism evidence="7 8">
    <name type="scientific">Ambispora leptoticha</name>
    <dbReference type="NCBI Taxonomy" id="144679"/>
    <lineage>
        <taxon>Eukaryota</taxon>
        <taxon>Fungi</taxon>
        <taxon>Fungi incertae sedis</taxon>
        <taxon>Mucoromycota</taxon>
        <taxon>Glomeromycotina</taxon>
        <taxon>Glomeromycetes</taxon>
        <taxon>Archaeosporales</taxon>
        <taxon>Ambisporaceae</taxon>
        <taxon>Ambispora</taxon>
    </lineage>
</organism>
<dbReference type="GO" id="GO:0005524">
    <property type="term" value="F:ATP binding"/>
    <property type="evidence" value="ECO:0007669"/>
    <property type="project" value="InterPro"/>
</dbReference>
<dbReference type="Proteomes" id="UP000789508">
    <property type="component" value="Unassembled WGS sequence"/>
</dbReference>
<dbReference type="GO" id="GO:0015074">
    <property type="term" value="P:DNA integration"/>
    <property type="evidence" value="ECO:0007669"/>
    <property type="project" value="InterPro"/>
</dbReference>
<dbReference type="Gene3D" id="3.40.50.10810">
    <property type="entry name" value="Tandem AAA-ATPase domain"/>
    <property type="match status" value="1"/>
</dbReference>
<dbReference type="AlphaFoldDB" id="A0A9N8V3N3"/>
<evidence type="ECO:0000256" key="4">
    <source>
        <dbReference type="ARBA" id="ARBA00023125"/>
    </source>
</evidence>
<gene>
    <name evidence="7" type="ORF">ALEPTO_LOCUS411</name>
</gene>
<keyword evidence="5" id="KW-0233">DNA recombination</keyword>
<dbReference type="InterPro" id="IPR002104">
    <property type="entry name" value="Integrase_catalytic"/>
</dbReference>
<dbReference type="Pfam" id="PF00589">
    <property type="entry name" value="Phage_integrase"/>
    <property type="match status" value="1"/>
</dbReference>
<dbReference type="InterPro" id="IPR000330">
    <property type="entry name" value="SNF2_N"/>
</dbReference>
<dbReference type="InterPro" id="IPR011010">
    <property type="entry name" value="DNA_brk_join_enz"/>
</dbReference>
<dbReference type="CDD" id="cd18793">
    <property type="entry name" value="SF2_C_SNF"/>
    <property type="match status" value="1"/>
</dbReference>
<dbReference type="InterPro" id="IPR050090">
    <property type="entry name" value="Tyrosine_recombinase_XerCD"/>
</dbReference>